<dbReference type="WBParaSite" id="GPUH_0000915701-mRNA-1">
    <property type="protein sequence ID" value="GPUH_0000915701-mRNA-1"/>
    <property type="gene ID" value="GPUH_0000915701"/>
</dbReference>
<dbReference type="Proteomes" id="UP000271098">
    <property type="component" value="Unassembled WGS sequence"/>
</dbReference>
<gene>
    <name evidence="1" type="ORF">GPUH_LOCUS9146</name>
</gene>
<dbReference type="EMBL" id="UYRT01028915">
    <property type="protein sequence ID" value="VDK68598.1"/>
    <property type="molecule type" value="Genomic_DNA"/>
</dbReference>
<reference evidence="1 2" key="2">
    <citation type="submission" date="2018-11" db="EMBL/GenBank/DDBJ databases">
        <authorList>
            <consortium name="Pathogen Informatics"/>
        </authorList>
    </citation>
    <scope>NUCLEOTIDE SEQUENCE [LARGE SCALE GENOMIC DNA]</scope>
</reference>
<evidence type="ECO:0000313" key="2">
    <source>
        <dbReference type="Proteomes" id="UP000271098"/>
    </source>
</evidence>
<dbReference type="AlphaFoldDB" id="A0A183DKA6"/>
<organism evidence="3">
    <name type="scientific">Gongylonema pulchrum</name>
    <dbReference type="NCBI Taxonomy" id="637853"/>
    <lineage>
        <taxon>Eukaryota</taxon>
        <taxon>Metazoa</taxon>
        <taxon>Ecdysozoa</taxon>
        <taxon>Nematoda</taxon>
        <taxon>Chromadorea</taxon>
        <taxon>Rhabditida</taxon>
        <taxon>Spirurina</taxon>
        <taxon>Spiruromorpha</taxon>
        <taxon>Spiruroidea</taxon>
        <taxon>Gongylonematidae</taxon>
        <taxon>Gongylonema</taxon>
    </lineage>
</organism>
<evidence type="ECO:0000313" key="3">
    <source>
        <dbReference type="WBParaSite" id="GPUH_0000915701-mRNA-1"/>
    </source>
</evidence>
<accession>A0A183DKA6</accession>
<keyword evidence="2" id="KW-1185">Reference proteome</keyword>
<reference evidence="3" key="1">
    <citation type="submission" date="2016-06" db="UniProtKB">
        <authorList>
            <consortium name="WormBaseParasite"/>
        </authorList>
    </citation>
    <scope>IDENTIFICATION</scope>
</reference>
<protein>
    <submittedName>
        <fullName evidence="3">CNH domain-containing protein</fullName>
    </submittedName>
</protein>
<proteinExistence type="predicted"/>
<dbReference type="OrthoDB" id="10260567at2759"/>
<evidence type="ECO:0000313" key="1">
    <source>
        <dbReference type="EMBL" id="VDK68598.1"/>
    </source>
</evidence>
<sequence length="70" mass="8025">MADGEVHAYDAMGTFVQRLHMVCLENVELEAALNKDLRRDTIVSMEWFVPVYAFDDQQVKLLVRKPNASV</sequence>
<name>A0A183DKA6_9BILA</name>